<evidence type="ECO:0000313" key="3">
    <source>
        <dbReference type="Proteomes" id="UP000006772"/>
    </source>
</evidence>
<evidence type="ECO:0000256" key="1">
    <source>
        <dbReference type="SAM" id="SignalP"/>
    </source>
</evidence>
<feature type="chain" id="PRO_5042560046" description="TIGR02285 family protein" evidence="1">
    <location>
        <begin position="29"/>
        <end position="297"/>
    </location>
</feature>
<dbReference type="SUPFAM" id="SSF53850">
    <property type="entry name" value="Periplasmic binding protein-like II"/>
    <property type="match status" value="1"/>
</dbReference>
<evidence type="ECO:0000313" key="2">
    <source>
        <dbReference type="EMBL" id="EOA05168.1"/>
    </source>
</evidence>
<dbReference type="Gene3D" id="3.40.190.10">
    <property type="entry name" value="Periplasmic binding protein-like II"/>
    <property type="match status" value="2"/>
</dbReference>
<organism evidence="2 3">
    <name type="scientific">Herbaspirillum frisingense GSF30</name>
    <dbReference type="NCBI Taxonomy" id="864073"/>
    <lineage>
        <taxon>Bacteria</taxon>
        <taxon>Pseudomonadati</taxon>
        <taxon>Pseudomonadota</taxon>
        <taxon>Betaproteobacteria</taxon>
        <taxon>Burkholderiales</taxon>
        <taxon>Oxalobacteraceae</taxon>
        <taxon>Herbaspirillum</taxon>
    </lineage>
</organism>
<proteinExistence type="predicted"/>
<protein>
    <recommendedName>
        <fullName evidence="4">TIGR02285 family protein</fullName>
    </recommendedName>
</protein>
<dbReference type="AlphaFoldDB" id="A0AAI9N450"/>
<keyword evidence="1" id="KW-0732">Signal</keyword>
<comment type="caution">
    <text evidence="2">The sequence shown here is derived from an EMBL/GenBank/DDBJ whole genome shotgun (WGS) entry which is preliminary data.</text>
</comment>
<evidence type="ECO:0008006" key="4">
    <source>
        <dbReference type="Google" id="ProtNLM"/>
    </source>
</evidence>
<gene>
    <name evidence="2" type="ORF">HFRIS_008501</name>
</gene>
<dbReference type="Proteomes" id="UP000006772">
    <property type="component" value="Unassembled WGS sequence"/>
</dbReference>
<feature type="signal peptide" evidence="1">
    <location>
        <begin position="1"/>
        <end position="28"/>
    </location>
</feature>
<name>A0AAI9N450_9BURK</name>
<accession>A0AAI9N450</accession>
<sequence length="297" mass="33767">MPSRIFRRLACSLVLGSTLLSAMSATLAQSTQPTQPTQPAAQATDQIVWGKYNVPPYMIRSGEFAHQGIFDLTLDVIKKGLPQYQHVELEAPFPRINNEIRKGSHWCYNGMLKTPEREKVGYLSLPTSIFLPLRIIMRRDRVDQFKGKLSLQALLQNPQLTTSVMRDRSYSPTVDKLLAAYPPRENYSEQVESIGMLLAGRIDYMIELPLLAFEQARVMGQPGALVALPMQEASEVVFNRVMCPRNEWGRQVVEQVNKVLLAKRAQPAYRAIVEKWHDPESVAEIDRIYDKVFLKIP</sequence>
<dbReference type="EMBL" id="AEEC02000009">
    <property type="protein sequence ID" value="EOA05168.1"/>
    <property type="molecule type" value="Genomic_DNA"/>
</dbReference>
<dbReference type="NCBIfam" id="TIGR02285">
    <property type="entry name" value="TIGR02285 family protein"/>
    <property type="match status" value="1"/>
</dbReference>
<reference evidence="2 3" key="1">
    <citation type="journal article" date="2013" name="Front. Microbiol.">
        <title>The genome of the endophytic bacterium H. frisingense GSF30(T) identifies diverse strategies in the Herbaspirillum genus to interact with plants.</title>
        <authorList>
            <person name="Straub D."/>
            <person name="Rothballer M."/>
            <person name="Hartmann A."/>
            <person name="Ludewig U."/>
        </authorList>
    </citation>
    <scope>NUCLEOTIDE SEQUENCE [LARGE SCALE GENOMIC DNA]</scope>
    <source>
        <strain evidence="2 3">GSF30</strain>
    </source>
</reference>
<dbReference type="InterPro" id="IPR011972">
    <property type="entry name" value="CHP02285"/>
</dbReference>